<dbReference type="EMBL" id="JBHUFZ010000005">
    <property type="protein sequence ID" value="MFD1889032.1"/>
    <property type="molecule type" value="Genomic_DNA"/>
</dbReference>
<evidence type="ECO:0000256" key="1">
    <source>
        <dbReference type="SAM" id="MobiDB-lite"/>
    </source>
</evidence>
<dbReference type="InterPro" id="IPR022603">
    <property type="entry name" value="DUF3152"/>
</dbReference>
<proteinExistence type="predicted"/>
<evidence type="ECO:0000259" key="3">
    <source>
        <dbReference type="Pfam" id="PF11350"/>
    </source>
</evidence>
<keyword evidence="5" id="KW-1185">Reference proteome</keyword>
<comment type="caution">
    <text evidence="4">The sequence shown here is derived from an EMBL/GenBank/DDBJ whole genome shotgun (WGS) entry which is preliminary data.</text>
</comment>
<dbReference type="RefSeq" id="WP_343874888.1">
    <property type="nucleotide sequence ID" value="NZ_BAAAIX010000028.1"/>
</dbReference>
<dbReference type="Proteomes" id="UP001597326">
    <property type="component" value="Unassembled WGS sequence"/>
</dbReference>
<organism evidence="4 5">
    <name type="scientific">Luteococcus peritonei</name>
    <dbReference type="NCBI Taxonomy" id="88874"/>
    <lineage>
        <taxon>Bacteria</taxon>
        <taxon>Bacillati</taxon>
        <taxon>Actinomycetota</taxon>
        <taxon>Actinomycetes</taxon>
        <taxon>Propionibacteriales</taxon>
        <taxon>Propionibacteriaceae</taxon>
        <taxon>Luteococcus</taxon>
    </lineage>
</organism>
<evidence type="ECO:0000313" key="4">
    <source>
        <dbReference type="EMBL" id="MFD1889032.1"/>
    </source>
</evidence>
<sequence length="289" mass="30687">MPQNGPRPTSGDAQLRLTQRGKVVLAATVVLALLLLFSLLRSCGADEPDAAVPAAEASTTPAQTLAPATSASSSATPSSAGAPSSSGASSSSSASPSRTPSMAGIVTSKDRGSREWRTASLDVPTTHAGRARPHRYVVKLETNLDLDVTEVARQVERVLDDERSWVGTTGNSFSLVSDESTADLTIFLASPDTTDAMCKPLDVRTTWSCQNGKRVILNADRWRYRTPTWQQAGSDEYRAYMVNHEVGHYIGLGHVGCPASGSVAPVMMQQSIRLDGCTINAWPSQSKGR</sequence>
<protein>
    <submittedName>
        <fullName evidence="4">DUF3152 domain-containing protein</fullName>
    </submittedName>
</protein>
<gene>
    <name evidence="4" type="ORF">ACFSCS_02390</name>
</gene>
<feature type="compositionally biased region" description="Basic and acidic residues" evidence="1">
    <location>
        <begin position="108"/>
        <end position="117"/>
    </location>
</feature>
<feature type="compositionally biased region" description="Low complexity" evidence="1">
    <location>
        <begin position="54"/>
        <end position="101"/>
    </location>
</feature>
<dbReference type="Gene3D" id="3.40.390.10">
    <property type="entry name" value="Collagenase (Catalytic Domain)"/>
    <property type="match status" value="1"/>
</dbReference>
<reference evidence="5" key="1">
    <citation type="journal article" date="2019" name="Int. J. Syst. Evol. Microbiol.">
        <title>The Global Catalogue of Microorganisms (GCM) 10K type strain sequencing project: providing services to taxonomists for standard genome sequencing and annotation.</title>
        <authorList>
            <consortium name="The Broad Institute Genomics Platform"/>
            <consortium name="The Broad Institute Genome Sequencing Center for Infectious Disease"/>
            <person name="Wu L."/>
            <person name="Ma J."/>
        </authorList>
    </citation>
    <scope>NUCLEOTIDE SEQUENCE [LARGE SCALE GENOMIC DNA]</scope>
    <source>
        <strain evidence="5">CAIM 431</strain>
    </source>
</reference>
<accession>A0ABW4RRU0</accession>
<feature type="transmembrane region" description="Helical" evidence="2">
    <location>
        <begin position="21"/>
        <end position="40"/>
    </location>
</feature>
<evidence type="ECO:0000313" key="5">
    <source>
        <dbReference type="Proteomes" id="UP001597326"/>
    </source>
</evidence>
<evidence type="ECO:0000256" key="2">
    <source>
        <dbReference type="SAM" id="Phobius"/>
    </source>
</evidence>
<feature type="region of interest" description="Disordered" evidence="1">
    <location>
        <begin position="54"/>
        <end position="120"/>
    </location>
</feature>
<feature type="domain" description="DUF3152" evidence="3">
    <location>
        <begin position="110"/>
        <end position="276"/>
    </location>
</feature>
<keyword evidence="2" id="KW-0812">Transmembrane</keyword>
<dbReference type="InterPro" id="IPR024079">
    <property type="entry name" value="MetalloPept_cat_dom_sf"/>
</dbReference>
<dbReference type="Pfam" id="PF11350">
    <property type="entry name" value="DUF3152"/>
    <property type="match status" value="1"/>
</dbReference>
<name>A0ABW4RRU0_9ACTN</name>
<keyword evidence="2" id="KW-1133">Transmembrane helix</keyword>
<keyword evidence="2" id="KW-0472">Membrane</keyword>
<dbReference type="SUPFAM" id="SSF55486">
    <property type="entry name" value="Metalloproteases ('zincins'), catalytic domain"/>
    <property type="match status" value="1"/>
</dbReference>